<name>A0ABZ3EGC1_9STAP</name>
<evidence type="ECO:0000313" key="1">
    <source>
        <dbReference type="EMBL" id="XAF71367.1"/>
    </source>
</evidence>
<accession>A0ABZ3EGC1</accession>
<dbReference type="RefSeq" id="WP_342610548.1">
    <property type="nucleotide sequence ID" value="NZ_CP128355.1"/>
</dbReference>
<dbReference type="EMBL" id="CP128355">
    <property type="protein sequence ID" value="XAF71367.1"/>
    <property type="molecule type" value="Genomic_DNA"/>
</dbReference>
<keyword evidence="2" id="KW-1185">Reference proteome</keyword>
<dbReference type="Proteomes" id="UP001436297">
    <property type="component" value="Chromosome"/>
</dbReference>
<gene>
    <name evidence="1" type="ORF">QQM35_04540</name>
</gene>
<evidence type="ECO:0000313" key="2">
    <source>
        <dbReference type="Proteomes" id="UP001436297"/>
    </source>
</evidence>
<organism evidence="1 2">
    <name type="scientific">Staphylococcus hsinchuensis</name>
    <dbReference type="NCBI Taxonomy" id="3051183"/>
    <lineage>
        <taxon>Bacteria</taxon>
        <taxon>Bacillati</taxon>
        <taxon>Bacillota</taxon>
        <taxon>Bacilli</taxon>
        <taxon>Bacillales</taxon>
        <taxon>Staphylococcaceae</taxon>
        <taxon>Staphylococcus</taxon>
    </lineage>
</organism>
<reference evidence="1 2" key="1">
    <citation type="journal article" date="2024" name="Pathogens">
        <title>Staphylococcus hsinchuensis sp. nov., Isolated from Soymilk.</title>
        <authorList>
            <person name="Wang Y.T."/>
            <person name="Lin Y.C."/>
            <person name="Hsieh Y.H."/>
            <person name="Lin Y.T."/>
            <person name="Hamada M."/>
            <person name="Chen C.C."/>
            <person name="Liou J.S."/>
            <person name="Lee A.Y."/>
            <person name="Zhang W.L."/>
            <person name="Chen Y.T."/>
            <person name="Huang C.H."/>
        </authorList>
    </citation>
    <scope>NUCLEOTIDE SEQUENCE [LARGE SCALE GENOMIC DNA]</scope>
    <source>
        <strain evidence="1 2">H164</strain>
    </source>
</reference>
<proteinExistence type="predicted"/>
<protein>
    <submittedName>
        <fullName evidence="1">Uncharacterized protein</fullName>
    </submittedName>
</protein>
<sequence length="92" mass="10591">MKITDKTKNITDDSYDDIKIGESISSHNQGNFEIIEKRDNTTNGLRAYEFAPVVNGKPDTSQIVLRNKSSIQIIPVKTTIHFMLKNRLWFLH</sequence>